<organism evidence="1 2">
    <name type="scientific">Dermacentor silvarum</name>
    <name type="common">Tick</name>
    <dbReference type="NCBI Taxonomy" id="543639"/>
    <lineage>
        <taxon>Eukaryota</taxon>
        <taxon>Metazoa</taxon>
        <taxon>Ecdysozoa</taxon>
        <taxon>Arthropoda</taxon>
        <taxon>Chelicerata</taxon>
        <taxon>Arachnida</taxon>
        <taxon>Acari</taxon>
        <taxon>Parasitiformes</taxon>
        <taxon>Ixodida</taxon>
        <taxon>Ixodoidea</taxon>
        <taxon>Ixodidae</taxon>
        <taxon>Rhipicephalinae</taxon>
        <taxon>Dermacentor</taxon>
    </lineage>
</organism>
<accession>A0ACB8CCW4</accession>
<comment type="caution">
    <text evidence="1">The sequence shown here is derived from an EMBL/GenBank/DDBJ whole genome shotgun (WGS) entry which is preliminary data.</text>
</comment>
<gene>
    <name evidence="1" type="ORF">HPB49_001024</name>
</gene>
<evidence type="ECO:0000313" key="1">
    <source>
        <dbReference type="EMBL" id="KAH7940512.1"/>
    </source>
</evidence>
<reference evidence="1" key="1">
    <citation type="submission" date="2020-05" db="EMBL/GenBank/DDBJ databases">
        <title>Large-scale comparative analyses of tick genomes elucidate their genetic diversity and vector capacities.</title>
        <authorList>
            <person name="Jia N."/>
            <person name="Wang J."/>
            <person name="Shi W."/>
            <person name="Du L."/>
            <person name="Sun Y."/>
            <person name="Zhan W."/>
            <person name="Jiang J."/>
            <person name="Wang Q."/>
            <person name="Zhang B."/>
            <person name="Ji P."/>
            <person name="Sakyi L.B."/>
            <person name="Cui X."/>
            <person name="Yuan T."/>
            <person name="Jiang B."/>
            <person name="Yang W."/>
            <person name="Lam T.T.-Y."/>
            <person name="Chang Q."/>
            <person name="Ding S."/>
            <person name="Wang X."/>
            <person name="Zhu J."/>
            <person name="Ruan X."/>
            <person name="Zhao L."/>
            <person name="Wei J."/>
            <person name="Que T."/>
            <person name="Du C."/>
            <person name="Cheng J."/>
            <person name="Dai P."/>
            <person name="Han X."/>
            <person name="Huang E."/>
            <person name="Gao Y."/>
            <person name="Liu J."/>
            <person name="Shao H."/>
            <person name="Ye R."/>
            <person name="Li L."/>
            <person name="Wei W."/>
            <person name="Wang X."/>
            <person name="Wang C."/>
            <person name="Yang T."/>
            <person name="Huo Q."/>
            <person name="Li W."/>
            <person name="Guo W."/>
            <person name="Chen H."/>
            <person name="Zhou L."/>
            <person name="Ni X."/>
            <person name="Tian J."/>
            <person name="Zhou Y."/>
            <person name="Sheng Y."/>
            <person name="Liu T."/>
            <person name="Pan Y."/>
            <person name="Xia L."/>
            <person name="Li J."/>
            <person name="Zhao F."/>
            <person name="Cao W."/>
        </authorList>
    </citation>
    <scope>NUCLEOTIDE SEQUENCE</scope>
    <source>
        <strain evidence="1">Dsil-2018</strain>
    </source>
</reference>
<dbReference type="EMBL" id="CM023476">
    <property type="protein sequence ID" value="KAH7940512.1"/>
    <property type="molecule type" value="Genomic_DNA"/>
</dbReference>
<keyword evidence="2" id="KW-1185">Reference proteome</keyword>
<proteinExistence type="predicted"/>
<sequence length="623" mass="69545">MLKPHVMEITVEGDAITEDELNDGSWTAFEAQRKYSRRNTSAATPSANCTEGASPEETAKKPPRYRARQPTLPRHRPLPKLPEEHLKVVIRPQGAINMRDCGSAAVLQAVCAAIDADAEDVLKNDQIRVHRINNTVIISTPSLARAQAYKDINSLKFDGQDYRMLTYVPAPDNSTRGVFYHAWSGEGDAKIYKELQERNPELKLAGARRLGSSRHVLITVAEATLPAYVRYFGDTHDVYPFRERVEACFNCRKTGHRTDVCPLPRRVRCRRCGSEEHETPPPGTPATCWARCIVCHGGHPTGARTCRYRFYEQFQGKSTTRNTEATSKWKEPTETPFMEVSNTEDGNTAYRDALCRSRPVTRNINQGASGARTNSAHHRSGSRHRSNSRPRGDNRQRPASMTEKDQEPGKSVLRQPSTPDDAERGRRPEDTQVRELAAEIRNLKKQLAITNDKLAAANEEIKFLKSKQTKITTTPPATREILACVRKDDSQDMEVVEGRNPKRKLVEPTSMAAPDTSGPTTLTKRMDKLEEFLNNFVQEVDNRMQVMQETMQKGIETCMVLIAKQSSATQTGHSSKEVQPSAAVIALTPNPPAKSNNMKGLKMVTSFPTRAEPYAKGNDGGIN</sequence>
<evidence type="ECO:0000313" key="2">
    <source>
        <dbReference type="Proteomes" id="UP000821865"/>
    </source>
</evidence>
<name>A0ACB8CCW4_DERSI</name>
<protein>
    <submittedName>
        <fullName evidence="1">Uncharacterized protein</fullName>
    </submittedName>
</protein>
<dbReference type="Proteomes" id="UP000821865">
    <property type="component" value="Chromosome 7"/>
</dbReference>